<dbReference type="OrthoDB" id="9796486at2"/>
<dbReference type="PANTHER" id="PTHR43396">
    <property type="entry name" value="FLAVOHEMOPROTEIN"/>
    <property type="match status" value="1"/>
</dbReference>
<dbReference type="GO" id="GO:0005344">
    <property type="term" value="F:oxygen carrier activity"/>
    <property type="evidence" value="ECO:0007669"/>
    <property type="project" value="UniProtKB-KW"/>
</dbReference>
<dbReference type="PRINTS" id="PR01907">
    <property type="entry name" value="WORMGLOBIN"/>
</dbReference>
<dbReference type="STRING" id="1860122.A9404_08590"/>
<dbReference type="InterPro" id="IPR000971">
    <property type="entry name" value="Globin"/>
</dbReference>
<evidence type="ECO:0000313" key="7">
    <source>
        <dbReference type="EMBL" id="ANJ67432.1"/>
    </source>
</evidence>
<keyword evidence="7" id="KW-0675">Receptor</keyword>
<dbReference type="KEGG" id="haz:A9404_08590"/>
<dbReference type="GO" id="GO:0071500">
    <property type="term" value="P:cellular response to nitrosative stress"/>
    <property type="evidence" value="ECO:0007669"/>
    <property type="project" value="TreeGrafter"/>
</dbReference>
<comment type="similarity">
    <text evidence="5">Belongs to the globin family.</text>
</comment>
<dbReference type="GO" id="GO:0020037">
    <property type="term" value="F:heme binding"/>
    <property type="evidence" value="ECO:0007669"/>
    <property type="project" value="InterPro"/>
</dbReference>
<evidence type="ECO:0000256" key="2">
    <source>
        <dbReference type="ARBA" id="ARBA00022621"/>
    </source>
</evidence>
<keyword evidence="4" id="KW-0408">Iron</keyword>
<gene>
    <name evidence="7" type="ORF">A9404_08590</name>
</gene>
<dbReference type="GO" id="GO:0019825">
    <property type="term" value="F:oxygen binding"/>
    <property type="evidence" value="ECO:0007669"/>
    <property type="project" value="InterPro"/>
</dbReference>
<keyword evidence="5" id="KW-0813">Transport</keyword>
<evidence type="ECO:0000256" key="4">
    <source>
        <dbReference type="ARBA" id="ARBA00023004"/>
    </source>
</evidence>
<reference evidence="7 8" key="1">
    <citation type="submission" date="2016-06" db="EMBL/GenBank/DDBJ databases">
        <title>Insight into the functional genes involving in sulfur oxidation in Pearl River water.</title>
        <authorList>
            <person name="Luo J."/>
            <person name="Tan X."/>
            <person name="Lin W."/>
        </authorList>
    </citation>
    <scope>NUCLEOTIDE SEQUENCE [LARGE SCALE GENOMIC DNA]</scope>
    <source>
        <strain evidence="7 8">LS2</strain>
    </source>
</reference>
<accession>A0A191ZHV2</accession>
<evidence type="ECO:0000259" key="6">
    <source>
        <dbReference type="PROSITE" id="PS01033"/>
    </source>
</evidence>
<feature type="domain" description="Globin" evidence="6">
    <location>
        <begin position="1"/>
        <end position="134"/>
    </location>
</feature>
<evidence type="ECO:0000256" key="3">
    <source>
        <dbReference type="ARBA" id="ARBA00022723"/>
    </source>
</evidence>
<keyword evidence="2 5" id="KW-0561">Oxygen transport</keyword>
<evidence type="ECO:0000256" key="1">
    <source>
        <dbReference type="ARBA" id="ARBA00022617"/>
    </source>
</evidence>
<keyword evidence="8" id="KW-1185">Reference proteome</keyword>
<keyword evidence="3" id="KW-0479">Metal-binding</keyword>
<protein>
    <submittedName>
        <fullName evidence="7">Hemin receptor</fullName>
    </submittedName>
</protein>
<organism evidence="7 8">
    <name type="scientific">Halothiobacillus diazotrophicus</name>
    <dbReference type="NCBI Taxonomy" id="1860122"/>
    <lineage>
        <taxon>Bacteria</taxon>
        <taxon>Pseudomonadati</taxon>
        <taxon>Pseudomonadota</taxon>
        <taxon>Gammaproteobacteria</taxon>
        <taxon>Chromatiales</taxon>
        <taxon>Halothiobacillaceae</taxon>
        <taxon>Halothiobacillus</taxon>
    </lineage>
</organism>
<dbReference type="SUPFAM" id="SSF46458">
    <property type="entry name" value="Globin-like"/>
    <property type="match status" value="1"/>
</dbReference>
<name>A0A191ZHV2_9GAMM</name>
<dbReference type="CDD" id="cd12131">
    <property type="entry name" value="HGbI-like"/>
    <property type="match status" value="1"/>
</dbReference>
<dbReference type="Proteomes" id="UP000078596">
    <property type="component" value="Chromosome"/>
</dbReference>
<dbReference type="InterPro" id="IPR012292">
    <property type="entry name" value="Globin/Proto"/>
</dbReference>
<evidence type="ECO:0000256" key="5">
    <source>
        <dbReference type="RuleBase" id="RU000356"/>
    </source>
</evidence>
<dbReference type="PROSITE" id="PS01033">
    <property type="entry name" value="GLOBIN"/>
    <property type="match status" value="1"/>
</dbReference>
<dbReference type="GO" id="GO:0071949">
    <property type="term" value="F:FAD binding"/>
    <property type="evidence" value="ECO:0007669"/>
    <property type="project" value="TreeGrafter"/>
</dbReference>
<dbReference type="PANTHER" id="PTHR43396:SF3">
    <property type="entry name" value="FLAVOHEMOPROTEIN"/>
    <property type="match status" value="1"/>
</dbReference>
<dbReference type="InterPro" id="IPR009050">
    <property type="entry name" value="Globin-like_sf"/>
</dbReference>
<dbReference type="GO" id="GO:0008941">
    <property type="term" value="F:nitric oxide dioxygenase NAD(P)H activity"/>
    <property type="evidence" value="ECO:0007669"/>
    <property type="project" value="TreeGrafter"/>
</dbReference>
<dbReference type="Gene3D" id="1.10.490.10">
    <property type="entry name" value="Globins"/>
    <property type="match status" value="1"/>
</dbReference>
<dbReference type="Pfam" id="PF00042">
    <property type="entry name" value="Globin"/>
    <property type="match status" value="1"/>
</dbReference>
<dbReference type="AlphaFoldDB" id="A0A191ZHV2"/>
<dbReference type="GO" id="GO:0046210">
    <property type="term" value="P:nitric oxide catabolic process"/>
    <property type="evidence" value="ECO:0007669"/>
    <property type="project" value="TreeGrafter"/>
</dbReference>
<dbReference type="GO" id="GO:0046872">
    <property type="term" value="F:metal ion binding"/>
    <property type="evidence" value="ECO:0007669"/>
    <property type="project" value="UniProtKB-KW"/>
</dbReference>
<keyword evidence="1 5" id="KW-0349">Heme</keyword>
<dbReference type="RefSeq" id="WP_066100279.1">
    <property type="nucleotide sequence ID" value="NZ_CP016027.1"/>
</dbReference>
<sequence>MTPAQKDLVRTTWAQVVPIKEKAAELFYGKLFELDPAVKPMFKNDMAEQGKKLMMSINTVVNSLDRLEPMVPILQDMGRRHKGYGVQDAHYDTVGSALLWTLETGLGPAFTPEVKSAWTEAYTLIATVMKDAANAA</sequence>
<dbReference type="EMBL" id="CP016027">
    <property type="protein sequence ID" value="ANJ67432.1"/>
    <property type="molecule type" value="Genomic_DNA"/>
</dbReference>
<evidence type="ECO:0000313" key="8">
    <source>
        <dbReference type="Proteomes" id="UP000078596"/>
    </source>
</evidence>
<proteinExistence type="inferred from homology"/>